<evidence type="ECO:0000256" key="11">
    <source>
        <dbReference type="ARBA" id="ARBA00023288"/>
    </source>
</evidence>
<evidence type="ECO:0000256" key="8">
    <source>
        <dbReference type="ARBA" id="ARBA00023136"/>
    </source>
</evidence>
<evidence type="ECO:0000256" key="3">
    <source>
        <dbReference type="ARBA" id="ARBA00022475"/>
    </source>
</evidence>
<comment type="function">
    <text evidence="12">Required for the insertion and/or proper folding and/or complex formation of integral membrane proteins into the membrane. Involved in integration of membrane proteins that insert both dependently and independently of the Sec translocase complex, as well as at least some lipoproteins.</text>
</comment>
<dbReference type="Proteomes" id="UP001597506">
    <property type="component" value="Unassembled WGS sequence"/>
</dbReference>
<dbReference type="Pfam" id="PF02096">
    <property type="entry name" value="60KD_IMP"/>
    <property type="match status" value="1"/>
</dbReference>
<dbReference type="InterPro" id="IPR047196">
    <property type="entry name" value="YidC_ALB_C"/>
</dbReference>
<dbReference type="HAMAP" id="MF_01811">
    <property type="entry name" value="YidC_type2"/>
    <property type="match status" value="1"/>
</dbReference>
<dbReference type="RefSeq" id="WP_377936817.1">
    <property type="nucleotide sequence ID" value="NZ_JBHUMF010000031.1"/>
</dbReference>
<keyword evidence="2 12" id="KW-0813">Transport</keyword>
<keyword evidence="8 12" id="KW-0472">Membrane</keyword>
<evidence type="ECO:0000256" key="9">
    <source>
        <dbReference type="ARBA" id="ARBA00023139"/>
    </source>
</evidence>
<accession>A0ABW5RTV6</accession>
<feature type="chain" id="PRO_5046362264" description="Membrane protein insertase YidC" evidence="13">
    <location>
        <begin position="23"/>
        <end position="257"/>
    </location>
</feature>
<comment type="similarity">
    <text evidence="12">Belongs to the OXA1/ALB3/YidC family. Type 2 subfamily.</text>
</comment>
<dbReference type="PRINTS" id="PR00701">
    <property type="entry name" value="60KDINNERMP"/>
</dbReference>
<evidence type="ECO:0000256" key="12">
    <source>
        <dbReference type="HAMAP-Rule" id="MF_01811"/>
    </source>
</evidence>
<dbReference type="CDD" id="cd20070">
    <property type="entry name" value="5TM_YidC_Alb3"/>
    <property type="match status" value="1"/>
</dbReference>
<dbReference type="PANTHER" id="PTHR12428:SF65">
    <property type="entry name" value="CYTOCHROME C OXIDASE ASSEMBLY PROTEIN COX18, MITOCHONDRIAL"/>
    <property type="match status" value="1"/>
</dbReference>
<dbReference type="EMBL" id="JBHUMF010000031">
    <property type="protein sequence ID" value="MFD2682103.1"/>
    <property type="molecule type" value="Genomic_DNA"/>
</dbReference>
<feature type="transmembrane region" description="Helical" evidence="12">
    <location>
        <begin position="223"/>
        <end position="239"/>
    </location>
</feature>
<keyword evidence="10 12" id="KW-0143">Chaperone</keyword>
<evidence type="ECO:0000313" key="15">
    <source>
        <dbReference type="EMBL" id="MFD2682103.1"/>
    </source>
</evidence>
<evidence type="ECO:0000256" key="10">
    <source>
        <dbReference type="ARBA" id="ARBA00023186"/>
    </source>
</evidence>
<comment type="caution">
    <text evidence="15">The sequence shown here is derived from an EMBL/GenBank/DDBJ whole genome shotgun (WGS) entry which is preliminary data.</text>
</comment>
<keyword evidence="4 12" id="KW-0812">Transmembrane</keyword>
<evidence type="ECO:0000256" key="1">
    <source>
        <dbReference type="ARBA" id="ARBA00004651"/>
    </source>
</evidence>
<comment type="subcellular location">
    <subcellularLocation>
        <location evidence="1 12">Cell membrane</location>
        <topology evidence="1 12">Multi-pass membrane protein</topology>
    </subcellularLocation>
</comment>
<feature type="transmembrane region" description="Helical" evidence="12">
    <location>
        <begin position="128"/>
        <end position="149"/>
    </location>
</feature>
<keyword evidence="9" id="KW-0564">Palmitate</keyword>
<keyword evidence="11 12" id="KW-0449">Lipoprotein</keyword>
<keyword evidence="6 12" id="KW-0653">Protein transport</keyword>
<evidence type="ECO:0000256" key="13">
    <source>
        <dbReference type="SAM" id="SignalP"/>
    </source>
</evidence>
<feature type="domain" description="Membrane insertase YidC/Oxa/ALB C-terminal" evidence="14">
    <location>
        <begin position="53"/>
        <end position="240"/>
    </location>
</feature>
<dbReference type="InterPro" id="IPR023060">
    <property type="entry name" value="YidC/YidC1/YidC2_Firmicutes"/>
</dbReference>
<feature type="transmembrane region" description="Helical" evidence="12">
    <location>
        <begin position="161"/>
        <end position="181"/>
    </location>
</feature>
<evidence type="ECO:0000256" key="2">
    <source>
        <dbReference type="ARBA" id="ARBA00022448"/>
    </source>
</evidence>
<keyword evidence="5 12" id="KW-0732">Signal</keyword>
<organism evidence="15 16">
    <name type="scientific">Bacillus seohaeanensis</name>
    <dbReference type="NCBI Taxonomy" id="284580"/>
    <lineage>
        <taxon>Bacteria</taxon>
        <taxon>Bacillati</taxon>
        <taxon>Bacillota</taxon>
        <taxon>Bacilli</taxon>
        <taxon>Bacillales</taxon>
        <taxon>Bacillaceae</taxon>
        <taxon>Bacillus</taxon>
    </lineage>
</organism>
<keyword evidence="3 12" id="KW-1003">Cell membrane</keyword>
<reference evidence="16" key="1">
    <citation type="journal article" date="2019" name="Int. J. Syst. Evol. Microbiol.">
        <title>The Global Catalogue of Microorganisms (GCM) 10K type strain sequencing project: providing services to taxonomists for standard genome sequencing and annotation.</title>
        <authorList>
            <consortium name="The Broad Institute Genomics Platform"/>
            <consortium name="The Broad Institute Genome Sequencing Center for Infectious Disease"/>
            <person name="Wu L."/>
            <person name="Ma J."/>
        </authorList>
    </citation>
    <scope>NUCLEOTIDE SEQUENCE [LARGE SCALE GENOMIC DNA]</scope>
    <source>
        <strain evidence="16">KCTC 3913</strain>
    </source>
</reference>
<dbReference type="InterPro" id="IPR028055">
    <property type="entry name" value="YidC/Oxa/ALB_C"/>
</dbReference>
<name>A0ABW5RTV6_9BACI</name>
<protein>
    <recommendedName>
        <fullName evidence="12">Membrane protein insertase YidC</fullName>
    </recommendedName>
    <alternativeName>
        <fullName evidence="12">Foldase YidC</fullName>
    </alternativeName>
    <alternativeName>
        <fullName evidence="12">Membrane integrase YidC</fullName>
    </alternativeName>
    <alternativeName>
        <fullName evidence="12">Membrane protein YidC</fullName>
    </alternativeName>
</protein>
<dbReference type="NCBIfam" id="TIGR03592">
    <property type="entry name" value="yidC_oxa1_cterm"/>
    <property type="match status" value="1"/>
</dbReference>
<dbReference type="PROSITE" id="PS51257">
    <property type="entry name" value="PROKAR_LIPOPROTEIN"/>
    <property type="match status" value="1"/>
</dbReference>
<evidence type="ECO:0000256" key="4">
    <source>
        <dbReference type="ARBA" id="ARBA00022692"/>
    </source>
</evidence>
<feature type="signal peptide" evidence="13">
    <location>
        <begin position="1"/>
        <end position="22"/>
    </location>
</feature>
<evidence type="ECO:0000313" key="16">
    <source>
        <dbReference type="Proteomes" id="UP001597506"/>
    </source>
</evidence>
<dbReference type="PANTHER" id="PTHR12428">
    <property type="entry name" value="OXA1"/>
    <property type="match status" value="1"/>
</dbReference>
<sequence length="257" mass="29180">MKKLSFISLTLFIISLLSGCQAATTDGSLFHDYLIRPFSWALHEIGTLLDGNFGLALILITVLVRLLLLPFMLKTYKNQQVMKEKMEVFKPELEAIQKKMKQTNNPEEKQKLQQEMMGLYQKHGVNPLNMGCLPLIIQTPILIGLYYAIRTSTEIASHSFLWFNLGEVDYVMAIIAGLVYFLQSRVALIGMPETQQSQMKIVSYLSPLMILIFSFNAPSALPLYWAAGGIFLIVQTYVSKKLYQSKKTITNEELVKN</sequence>
<evidence type="ECO:0000259" key="14">
    <source>
        <dbReference type="Pfam" id="PF02096"/>
    </source>
</evidence>
<evidence type="ECO:0000256" key="7">
    <source>
        <dbReference type="ARBA" id="ARBA00022989"/>
    </source>
</evidence>
<evidence type="ECO:0000256" key="6">
    <source>
        <dbReference type="ARBA" id="ARBA00022927"/>
    </source>
</evidence>
<keyword evidence="16" id="KW-1185">Reference proteome</keyword>
<feature type="transmembrane region" description="Helical" evidence="12">
    <location>
        <begin position="53"/>
        <end position="73"/>
    </location>
</feature>
<dbReference type="InterPro" id="IPR001708">
    <property type="entry name" value="YidC/ALB3/OXA1/COX18"/>
</dbReference>
<feature type="transmembrane region" description="Helical" evidence="12">
    <location>
        <begin position="201"/>
        <end position="217"/>
    </location>
</feature>
<proteinExistence type="inferred from homology"/>
<keyword evidence="7 12" id="KW-1133">Transmembrane helix</keyword>
<evidence type="ECO:0000256" key="5">
    <source>
        <dbReference type="ARBA" id="ARBA00022729"/>
    </source>
</evidence>
<gene>
    <name evidence="12 15" type="primary">yidC</name>
    <name evidence="15" type="ORF">ACFSUL_15285</name>
</gene>